<dbReference type="AlphaFoldDB" id="A0AAV7NN32"/>
<evidence type="ECO:0000256" key="2">
    <source>
        <dbReference type="SAM" id="MobiDB-lite"/>
    </source>
</evidence>
<keyword evidence="1" id="KW-0175">Coiled coil</keyword>
<evidence type="ECO:0000313" key="3">
    <source>
        <dbReference type="EMBL" id="KAJ1117432.1"/>
    </source>
</evidence>
<organism evidence="3 4">
    <name type="scientific">Pleurodeles waltl</name>
    <name type="common">Iberian ribbed newt</name>
    <dbReference type="NCBI Taxonomy" id="8319"/>
    <lineage>
        <taxon>Eukaryota</taxon>
        <taxon>Metazoa</taxon>
        <taxon>Chordata</taxon>
        <taxon>Craniata</taxon>
        <taxon>Vertebrata</taxon>
        <taxon>Euteleostomi</taxon>
        <taxon>Amphibia</taxon>
        <taxon>Batrachia</taxon>
        <taxon>Caudata</taxon>
        <taxon>Salamandroidea</taxon>
        <taxon>Salamandridae</taxon>
        <taxon>Pleurodelinae</taxon>
        <taxon>Pleurodeles</taxon>
    </lineage>
</organism>
<sequence>MKKQEQGAATDGRGSSSGEQVEEDTTPIKKSLLEHLFGGPREDLASFRQDIANTAKELRREVAELEQRVDMVERTHDTQAEELDHHRQEILTF</sequence>
<proteinExistence type="predicted"/>
<evidence type="ECO:0000313" key="4">
    <source>
        <dbReference type="Proteomes" id="UP001066276"/>
    </source>
</evidence>
<gene>
    <name evidence="3" type="ORF">NDU88_005632</name>
</gene>
<comment type="caution">
    <text evidence="3">The sequence shown here is derived from an EMBL/GenBank/DDBJ whole genome shotgun (WGS) entry which is preliminary data.</text>
</comment>
<evidence type="ECO:0000256" key="1">
    <source>
        <dbReference type="SAM" id="Coils"/>
    </source>
</evidence>
<feature type="region of interest" description="Disordered" evidence="2">
    <location>
        <begin position="1"/>
        <end position="28"/>
    </location>
</feature>
<reference evidence="3" key="1">
    <citation type="journal article" date="2022" name="bioRxiv">
        <title>Sequencing and chromosome-scale assembly of the giantPleurodeles waltlgenome.</title>
        <authorList>
            <person name="Brown T."/>
            <person name="Elewa A."/>
            <person name="Iarovenko S."/>
            <person name="Subramanian E."/>
            <person name="Araus A.J."/>
            <person name="Petzold A."/>
            <person name="Susuki M."/>
            <person name="Suzuki K.-i.T."/>
            <person name="Hayashi T."/>
            <person name="Toyoda A."/>
            <person name="Oliveira C."/>
            <person name="Osipova E."/>
            <person name="Leigh N.D."/>
            <person name="Simon A."/>
            <person name="Yun M.H."/>
        </authorList>
    </citation>
    <scope>NUCLEOTIDE SEQUENCE</scope>
    <source>
        <strain evidence="3">20211129_DDA</strain>
        <tissue evidence="3">Liver</tissue>
    </source>
</reference>
<accession>A0AAV7NN32</accession>
<protein>
    <submittedName>
        <fullName evidence="3">Uncharacterized protein</fullName>
    </submittedName>
</protein>
<dbReference type="EMBL" id="JANPWB010000012">
    <property type="protein sequence ID" value="KAJ1117432.1"/>
    <property type="molecule type" value="Genomic_DNA"/>
</dbReference>
<dbReference type="Proteomes" id="UP001066276">
    <property type="component" value="Chromosome 8"/>
</dbReference>
<feature type="coiled-coil region" evidence="1">
    <location>
        <begin position="48"/>
        <end position="82"/>
    </location>
</feature>
<keyword evidence="4" id="KW-1185">Reference proteome</keyword>
<name>A0AAV7NN32_PLEWA</name>